<name>A0A4P8L3D3_9BACT</name>
<dbReference type="GO" id="GO:0016491">
    <property type="term" value="F:oxidoreductase activity"/>
    <property type="evidence" value="ECO:0007669"/>
    <property type="project" value="UniProtKB-KW"/>
</dbReference>
<accession>A0A4P8L3D3</accession>
<dbReference type="Pfam" id="PF02662">
    <property type="entry name" value="FlpD"/>
    <property type="match status" value="1"/>
</dbReference>
<evidence type="ECO:0000256" key="1">
    <source>
        <dbReference type="ARBA" id="ARBA00001974"/>
    </source>
</evidence>
<dbReference type="Gene3D" id="3.40.50.720">
    <property type="entry name" value="NAD(P)-binding Rossmann-like Domain"/>
    <property type="match status" value="1"/>
</dbReference>
<dbReference type="KEGG" id="dax:FDQ92_09425"/>
<keyword evidence="7" id="KW-0408">Iron</keyword>
<evidence type="ECO:0000256" key="7">
    <source>
        <dbReference type="ARBA" id="ARBA00023004"/>
    </source>
</evidence>
<feature type="domain" description="4Fe-4S ferredoxin-type" evidence="9">
    <location>
        <begin position="524"/>
        <end position="553"/>
    </location>
</feature>
<evidence type="ECO:0000256" key="2">
    <source>
        <dbReference type="ARBA" id="ARBA00006561"/>
    </source>
</evidence>
<dbReference type="OrthoDB" id="9766627at2"/>
<keyword evidence="8" id="KW-0411">Iron-sulfur</keyword>
<dbReference type="InterPro" id="IPR023753">
    <property type="entry name" value="FAD/NAD-binding_dom"/>
</dbReference>
<protein>
    <submittedName>
        <fullName evidence="10">Hydrogenase iron-sulfur subunit</fullName>
    </submittedName>
</protein>
<comment type="cofactor">
    <cofactor evidence="1">
        <name>FAD</name>
        <dbReference type="ChEBI" id="CHEBI:57692"/>
    </cofactor>
</comment>
<evidence type="ECO:0000259" key="9">
    <source>
        <dbReference type="PROSITE" id="PS51379"/>
    </source>
</evidence>
<dbReference type="Pfam" id="PF13187">
    <property type="entry name" value="Fer4_9"/>
    <property type="match status" value="1"/>
</dbReference>
<evidence type="ECO:0000256" key="8">
    <source>
        <dbReference type="ARBA" id="ARBA00023014"/>
    </source>
</evidence>
<keyword evidence="11" id="KW-1185">Reference proteome</keyword>
<dbReference type="Gene3D" id="3.30.70.20">
    <property type="match status" value="1"/>
</dbReference>
<dbReference type="InterPro" id="IPR039650">
    <property type="entry name" value="HdrA-like"/>
</dbReference>
<keyword evidence="5" id="KW-0285">Flavoprotein</keyword>
<dbReference type="RefSeq" id="WP_137424475.1">
    <property type="nucleotide sequence ID" value="NZ_CP040098.1"/>
</dbReference>
<dbReference type="PROSITE" id="PS00198">
    <property type="entry name" value="4FE4S_FER_1"/>
    <property type="match status" value="2"/>
</dbReference>
<dbReference type="PANTHER" id="PTHR43498:SF1">
    <property type="entry name" value="COB--COM HETERODISULFIDE REDUCTASE IRON-SULFUR SUBUNIT A"/>
    <property type="match status" value="1"/>
</dbReference>
<dbReference type="InterPro" id="IPR036188">
    <property type="entry name" value="FAD/NAD-bd_sf"/>
</dbReference>
<evidence type="ECO:0000256" key="6">
    <source>
        <dbReference type="ARBA" id="ARBA00023002"/>
    </source>
</evidence>
<dbReference type="SUPFAM" id="SSF54862">
    <property type="entry name" value="4Fe-4S ferredoxins"/>
    <property type="match status" value="1"/>
</dbReference>
<dbReference type="EMBL" id="CP040098">
    <property type="protein sequence ID" value="QCQ22360.1"/>
    <property type="molecule type" value="Genomic_DNA"/>
</dbReference>
<dbReference type="InterPro" id="IPR017900">
    <property type="entry name" value="4Fe4S_Fe_S_CS"/>
</dbReference>
<dbReference type="GO" id="GO:0051539">
    <property type="term" value="F:4 iron, 4 sulfur cluster binding"/>
    <property type="evidence" value="ECO:0007669"/>
    <property type="project" value="UniProtKB-KW"/>
</dbReference>
<dbReference type="AlphaFoldDB" id="A0A4P8L3D3"/>
<organism evidence="10 11">
    <name type="scientific">Desulfoglaeba alkanexedens ALDC</name>
    <dbReference type="NCBI Taxonomy" id="980445"/>
    <lineage>
        <taxon>Bacteria</taxon>
        <taxon>Pseudomonadati</taxon>
        <taxon>Thermodesulfobacteriota</taxon>
        <taxon>Syntrophobacteria</taxon>
        <taxon>Syntrophobacterales</taxon>
        <taxon>Syntrophobacteraceae</taxon>
        <taxon>Desulfoglaeba</taxon>
    </lineage>
</organism>
<feature type="domain" description="4Fe-4S ferredoxin-type" evidence="9">
    <location>
        <begin position="554"/>
        <end position="583"/>
    </location>
</feature>
<dbReference type="PANTHER" id="PTHR43498">
    <property type="entry name" value="FERREDOXIN:COB-COM HETERODISULFIDE REDUCTASE SUBUNIT A"/>
    <property type="match status" value="1"/>
</dbReference>
<keyword evidence="5" id="KW-0274">FAD</keyword>
<dbReference type="Pfam" id="PF07992">
    <property type="entry name" value="Pyr_redox_2"/>
    <property type="match status" value="1"/>
</dbReference>
<reference evidence="10 11" key="2">
    <citation type="submission" date="2019-05" db="EMBL/GenBank/DDBJ databases">
        <authorList>
            <person name="Suflita J.M."/>
            <person name="Marks C.R."/>
        </authorList>
    </citation>
    <scope>NUCLEOTIDE SEQUENCE [LARGE SCALE GENOMIC DNA]</scope>
    <source>
        <strain evidence="10 11">ALDC</strain>
    </source>
</reference>
<keyword evidence="4" id="KW-0479">Metal-binding</keyword>
<evidence type="ECO:0000313" key="11">
    <source>
        <dbReference type="Proteomes" id="UP000298602"/>
    </source>
</evidence>
<evidence type="ECO:0000256" key="3">
    <source>
        <dbReference type="ARBA" id="ARBA00022485"/>
    </source>
</evidence>
<dbReference type="SUPFAM" id="SSF51905">
    <property type="entry name" value="FAD/NAD(P)-binding domain"/>
    <property type="match status" value="1"/>
</dbReference>
<dbReference type="InterPro" id="IPR003813">
    <property type="entry name" value="MvhD/FlpD"/>
</dbReference>
<proteinExistence type="inferred from homology"/>
<dbReference type="GO" id="GO:0046872">
    <property type="term" value="F:metal ion binding"/>
    <property type="evidence" value="ECO:0007669"/>
    <property type="project" value="UniProtKB-KW"/>
</dbReference>
<reference evidence="10 11" key="1">
    <citation type="submission" date="2019-05" db="EMBL/GenBank/DDBJ databases">
        <title>The Complete Genome Sequence of the n-alkane-degrading Desulfoglaeba alkanexedens ALDC reveals multiple alkylsuccinate synthase gene clusters.</title>
        <authorList>
            <person name="Callaghan A.V."/>
            <person name="Davidova I.A."/>
            <person name="Duncan K.E."/>
            <person name="Morris B."/>
            <person name="McInerney M.J."/>
        </authorList>
    </citation>
    <scope>NUCLEOTIDE SEQUENCE [LARGE SCALE GENOMIC DNA]</scope>
    <source>
        <strain evidence="10 11">ALDC</strain>
    </source>
</reference>
<dbReference type="PROSITE" id="PS51379">
    <property type="entry name" value="4FE4S_FER_2"/>
    <property type="match status" value="2"/>
</dbReference>
<evidence type="ECO:0000313" key="10">
    <source>
        <dbReference type="EMBL" id="QCQ22360.1"/>
    </source>
</evidence>
<keyword evidence="3" id="KW-0004">4Fe-4S</keyword>
<evidence type="ECO:0000256" key="5">
    <source>
        <dbReference type="ARBA" id="ARBA00022827"/>
    </source>
</evidence>
<comment type="similarity">
    <text evidence="2">Belongs to the HdrA family.</text>
</comment>
<keyword evidence="6" id="KW-0560">Oxidoreductase</keyword>
<sequence length="739" mass="80285">MEKKIGAYICTGCGIGEALDIEALSKVATTEYKIPICRRHAMLCSAEGTALIRADMEAEGVNTAVIAACSPRVMADVFDFGCDKVVERVNLREQVVWAHPAGDEDTQMLAEDQLRMGIVKAREMVPPEPFQGENLSKRILVVGGGLAGLTAAKETASAGYEVVLVEKADALGGYLRNVYKLPPSSPPYESLETPDLDGPVKAVVEHPKIKVYTGATVRKISGAPCMFDAKIGANGSEVEERVGAVVLATGSVPYDPTRLEDLGYGKSADVITADQLEVMFKEGNVKRPSNGGPVDAVAFILCAGSRDPKHLPYCSAACCVESLKQAKYFKEANPETPVYIFYKDIRAHGTYELLYKQLQKDGVIFVRGTVTGVDDDGTGGLVVSAEDQLTGAPVVSESVGLVVLATGMVSTAALGKSFKAVTPKEGEDEPEVPEDTILASNLLNLDYRQGPEIPALKYGFPDSHFICFPYESRRTGIYPAGTVRAPMDYARAVEDATGAALKAIQCVEMSAQGKAVHPRAGDLSYPEFFMQRCTQCKRCTEECPFGAIDEDEKGNPLPNPTRCRRCGVCMGACPERIISFKNYSVGMVGNMIKNIEVPEEDEEKPRILVLACENDAYPALDMVGIHRLTYNPWVRVIPVRCLGSMNLIWIADALSKGIDGVLLLGCRYGDDYQCHFIKGSELANIRMTKIKETLDRLVLESDRVRLEQISIADYPQLPKILDEFADNLANLGPNPYKGF</sequence>
<dbReference type="InterPro" id="IPR017896">
    <property type="entry name" value="4Fe4S_Fe-S-bd"/>
</dbReference>
<gene>
    <name evidence="10" type="ORF">FDQ92_09425</name>
</gene>
<dbReference type="Proteomes" id="UP000298602">
    <property type="component" value="Chromosome"/>
</dbReference>
<evidence type="ECO:0000256" key="4">
    <source>
        <dbReference type="ARBA" id="ARBA00022723"/>
    </source>
</evidence>